<gene>
    <name evidence="1" type="ORF">ARMGADRAFT_1038764</name>
</gene>
<protein>
    <submittedName>
        <fullName evidence="1">Uncharacterized protein</fullName>
    </submittedName>
</protein>
<dbReference type="EMBL" id="KZ293719">
    <property type="protein sequence ID" value="PBK82316.1"/>
    <property type="molecule type" value="Genomic_DNA"/>
</dbReference>
<accession>A0A2H3D486</accession>
<dbReference type="AlphaFoldDB" id="A0A2H3D486"/>
<dbReference type="InParanoid" id="A0A2H3D486"/>
<organism evidence="1 2">
    <name type="scientific">Armillaria gallica</name>
    <name type="common">Bulbous honey fungus</name>
    <name type="synonym">Armillaria bulbosa</name>
    <dbReference type="NCBI Taxonomy" id="47427"/>
    <lineage>
        <taxon>Eukaryota</taxon>
        <taxon>Fungi</taxon>
        <taxon>Dikarya</taxon>
        <taxon>Basidiomycota</taxon>
        <taxon>Agaricomycotina</taxon>
        <taxon>Agaricomycetes</taxon>
        <taxon>Agaricomycetidae</taxon>
        <taxon>Agaricales</taxon>
        <taxon>Marasmiineae</taxon>
        <taxon>Physalacriaceae</taxon>
        <taxon>Armillaria</taxon>
    </lineage>
</organism>
<dbReference type="Proteomes" id="UP000217790">
    <property type="component" value="Unassembled WGS sequence"/>
</dbReference>
<evidence type="ECO:0000313" key="1">
    <source>
        <dbReference type="EMBL" id="PBK82316.1"/>
    </source>
</evidence>
<sequence>MEHVHDIQISPVWQYTSQHTPIRMSLSQNKTKKKAMLHMERSSKQFGEDIGHHVKGRDPVLMNEMVTYVDMLHSVGTAVRSDLQRGLVIRTDREWARNRKFLKTEKHSHPKQLLQDMSETHRHRFLFGSRPSHKATIEEHCITRYTLPVTLIRCPISMNKSQIRVNNSVRTNFILLVTTPIFERPIHCGI</sequence>
<reference evidence="2" key="1">
    <citation type="journal article" date="2017" name="Nat. Ecol. Evol.">
        <title>Genome expansion and lineage-specific genetic innovations in the forest pathogenic fungi Armillaria.</title>
        <authorList>
            <person name="Sipos G."/>
            <person name="Prasanna A.N."/>
            <person name="Walter M.C."/>
            <person name="O'Connor E."/>
            <person name="Balint B."/>
            <person name="Krizsan K."/>
            <person name="Kiss B."/>
            <person name="Hess J."/>
            <person name="Varga T."/>
            <person name="Slot J."/>
            <person name="Riley R."/>
            <person name="Boka B."/>
            <person name="Rigling D."/>
            <person name="Barry K."/>
            <person name="Lee J."/>
            <person name="Mihaltcheva S."/>
            <person name="LaButti K."/>
            <person name="Lipzen A."/>
            <person name="Waldron R."/>
            <person name="Moloney N.M."/>
            <person name="Sperisen C."/>
            <person name="Kredics L."/>
            <person name="Vagvoelgyi C."/>
            <person name="Patrignani A."/>
            <person name="Fitzpatrick D."/>
            <person name="Nagy I."/>
            <person name="Doyle S."/>
            <person name="Anderson J.B."/>
            <person name="Grigoriev I.V."/>
            <person name="Gueldener U."/>
            <person name="Muensterkoetter M."/>
            <person name="Nagy L.G."/>
        </authorList>
    </citation>
    <scope>NUCLEOTIDE SEQUENCE [LARGE SCALE GENOMIC DNA]</scope>
    <source>
        <strain evidence="2">Ar21-2</strain>
    </source>
</reference>
<keyword evidence="2" id="KW-1185">Reference proteome</keyword>
<name>A0A2H3D486_ARMGA</name>
<evidence type="ECO:0000313" key="2">
    <source>
        <dbReference type="Proteomes" id="UP000217790"/>
    </source>
</evidence>
<proteinExistence type="predicted"/>